<dbReference type="HAMAP" id="MF_00112">
    <property type="entry name" value="GGGP_HepGP_synthase"/>
    <property type="match status" value="1"/>
</dbReference>
<keyword evidence="5" id="KW-0443">Lipid metabolism</keyword>
<dbReference type="Gene3D" id="3.20.20.390">
    <property type="entry name" value="FMN-linked oxidoreductases"/>
    <property type="match status" value="1"/>
</dbReference>
<dbReference type="InterPro" id="IPR039074">
    <property type="entry name" value="GGGP/HepGP_synthase_I"/>
</dbReference>
<dbReference type="GO" id="GO:0120536">
    <property type="term" value="F:heptaprenylglyceryl phosphate synthase activity"/>
    <property type="evidence" value="ECO:0007669"/>
    <property type="project" value="UniProtKB-ARBA"/>
</dbReference>
<name>A0A382DGN0_9ZZZZ</name>
<sequence>MGNSGRRFVSDTSDWLLEYVCRPGTGTRHAILIDPADQTPEVAAKRCVAAIAAGSRMVLVGGSSDTDMDNVHDTIIAIREALELVTWASSQDSASEETEWIVPIILFPQGAAALSPAADGITFMMLMNSTSPRFLIEEQVAGAPFIREAGVTPLPMGYLICAPGGKAGQVGEADLIQPDDEKRVKSYAMAAESYGFSMFYLEAGSGAATPVGQNLIQSAREACNLTLVVGGGIRDGAAARKAAEAGADWIITGNLAEEFDDADTLQQVLSQFITEMKGA</sequence>
<organism evidence="8">
    <name type="scientific">marine metagenome</name>
    <dbReference type="NCBI Taxonomy" id="408172"/>
    <lineage>
        <taxon>unclassified sequences</taxon>
        <taxon>metagenomes</taxon>
        <taxon>ecological metagenomes</taxon>
    </lineage>
</organism>
<dbReference type="EMBL" id="UINC01038979">
    <property type="protein sequence ID" value="SVB36787.1"/>
    <property type="molecule type" value="Genomic_DNA"/>
</dbReference>
<dbReference type="PANTHER" id="PTHR40029:SF2">
    <property type="entry name" value="HEPTAPRENYLGLYCERYL PHOSPHATE SYNTHASE"/>
    <property type="match status" value="1"/>
</dbReference>
<dbReference type="AlphaFoldDB" id="A0A382DGN0"/>
<dbReference type="GO" id="GO:0046872">
    <property type="term" value="F:metal ion binding"/>
    <property type="evidence" value="ECO:0007669"/>
    <property type="project" value="UniProtKB-KW"/>
</dbReference>
<dbReference type="NCBIfam" id="TIGR01768">
    <property type="entry name" value="GGGP-family"/>
    <property type="match status" value="1"/>
</dbReference>
<evidence type="ECO:0000256" key="7">
    <source>
        <dbReference type="ARBA" id="ARBA00023264"/>
    </source>
</evidence>
<keyword evidence="2" id="KW-0808">Transferase</keyword>
<protein>
    <recommendedName>
        <fullName evidence="9">Phosphoglycerol geranylgeranyltransferase</fullName>
    </recommendedName>
</protein>
<evidence type="ECO:0000256" key="1">
    <source>
        <dbReference type="ARBA" id="ARBA00022516"/>
    </source>
</evidence>
<keyword evidence="4" id="KW-0460">Magnesium</keyword>
<gene>
    <name evidence="8" type="ORF">METZ01_LOCUS189641</name>
</gene>
<proteinExistence type="inferred from homology"/>
<evidence type="ECO:0000256" key="6">
    <source>
        <dbReference type="ARBA" id="ARBA00023209"/>
    </source>
</evidence>
<keyword evidence="1" id="KW-0444">Lipid biosynthesis</keyword>
<accession>A0A382DGN0</accession>
<evidence type="ECO:0000256" key="4">
    <source>
        <dbReference type="ARBA" id="ARBA00022842"/>
    </source>
</evidence>
<dbReference type="SUPFAM" id="SSF51395">
    <property type="entry name" value="FMN-linked oxidoreductases"/>
    <property type="match status" value="1"/>
</dbReference>
<evidence type="ECO:0000256" key="5">
    <source>
        <dbReference type="ARBA" id="ARBA00023098"/>
    </source>
</evidence>
<keyword evidence="7" id="KW-1208">Phospholipid metabolism</keyword>
<evidence type="ECO:0000313" key="8">
    <source>
        <dbReference type="EMBL" id="SVB36787.1"/>
    </source>
</evidence>
<dbReference type="InterPro" id="IPR008205">
    <property type="entry name" value="GGGP_HepGP_synthase"/>
</dbReference>
<dbReference type="GO" id="GO:0046474">
    <property type="term" value="P:glycerophospholipid biosynthetic process"/>
    <property type="evidence" value="ECO:0007669"/>
    <property type="project" value="UniProtKB-ARBA"/>
</dbReference>
<dbReference type="InterPro" id="IPR038597">
    <property type="entry name" value="GGGP/HepGP_synthase_sf"/>
</dbReference>
<keyword evidence="3" id="KW-0479">Metal-binding</keyword>
<reference evidence="8" key="1">
    <citation type="submission" date="2018-05" db="EMBL/GenBank/DDBJ databases">
        <authorList>
            <person name="Lanie J.A."/>
            <person name="Ng W.-L."/>
            <person name="Kazmierczak K.M."/>
            <person name="Andrzejewski T.M."/>
            <person name="Davidsen T.M."/>
            <person name="Wayne K.J."/>
            <person name="Tettelin H."/>
            <person name="Glass J.I."/>
            <person name="Rusch D."/>
            <person name="Podicherti R."/>
            <person name="Tsui H.-C.T."/>
            <person name="Winkler M.E."/>
        </authorList>
    </citation>
    <scope>NUCLEOTIDE SEQUENCE</scope>
</reference>
<dbReference type="Pfam" id="PF01884">
    <property type="entry name" value="PcrB"/>
    <property type="match status" value="1"/>
</dbReference>
<evidence type="ECO:0000256" key="2">
    <source>
        <dbReference type="ARBA" id="ARBA00022679"/>
    </source>
</evidence>
<evidence type="ECO:0008006" key="9">
    <source>
        <dbReference type="Google" id="ProtNLM"/>
    </source>
</evidence>
<evidence type="ECO:0000256" key="3">
    <source>
        <dbReference type="ARBA" id="ARBA00022723"/>
    </source>
</evidence>
<dbReference type="PANTHER" id="PTHR40029">
    <property type="match status" value="1"/>
</dbReference>
<keyword evidence="6" id="KW-0594">Phospholipid biosynthesis</keyword>